<dbReference type="PRINTS" id="PR00010">
    <property type="entry name" value="EGFBLOOD"/>
</dbReference>
<dbReference type="GO" id="GO:0005509">
    <property type="term" value="F:calcium ion binding"/>
    <property type="evidence" value="ECO:0007669"/>
    <property type="project" value="InterPro"/>
</dbReference>
<dbReference type="SMART" id="SM00179">
    <property type="entry name" value="EGF_CA"/>
    <property type="match status" value="3"/>
</dbReference>
<dbReference type="SMART" id="SM00181">
    <property type="entry name" value="EGF"/>
    <property type="match status" value="3"/>
</dbReference>
<dbReference type="CDD" id="cd00054">
    <property type="entry name" value="EGF_CA"/>
    <property type="match status" value="2"/>
</dbReference>
<dbReference type="Pfam" id="PF00008">
    <property type="entry name" value="EGF"/>
    <property type="match status" value="1"/>
</dbReference>
<dbReference type="OrthoDB" id="283575at2759"/>
<dbReference type="PANTHER" id="PTHR12916:SF9">
    <property type="entry name" value="NEUROGENIC LOCUS NOTCH HOMOLOG PROTEIN 1-RELATED"/>
    <property type="match status" value="1"/>
</dbReference>
<evidence type="ECO:0000256" key="6">
    <source>
        <dbReference type="PROSITE-ProRule" id="PRU00076"/>
    </source>
</evidence>
<dbReference type="FunFam" id="2.10.25.10:FF:000334">
    <property type="entry name" value="protein delta homolog 2 isoform X1"/>
    <property type="match status" value="1"/>
</dbReference>
<dbReference type="InterPro" id="IPR016186">
    <property type="entry name" value="C-type_lectin-like/link_sf"/>
</dbReference>
<evidence type="ECO:0000259" key="9">
    <source>
        <dbReference type="PROSITE" id="PS50041"/>
    </source>
</evidence>
<keyword evidence="2 7" id="KW-0732">Signal</keyword>
<dbReference type="PROSITE" id="PS01187">
    <property type="entry name" value="EGF_CA"/>
    <property type="match status" value="2"/>
</dbReference>
<keyword evidence="10" id="KW-1185">Reference proteome</keyword>
<dbReference type="GO" id="GO:0007219">
    <property type="term" value="P:Notch signaling pathway"/>
    <property type="evidence" value="ECO:0007669"/>
    <property type="project" value="TreeGrafter"/>
</dbReference>
<feature type="domain" description="EGF-like" evidence="8">
    <location>
        <begin position="310"/>
        <end position="348"/>
    </location>
</feature>
<evidence type="ECO:0000256" key="3">
    <source>
        <dbReference type="ARBA" id="ARBA00022737"/>
    </source>
</evidence>
<dbReference type="PANTHER" id="PTHR12916">
    <property type="entry name" value="CYTOCHROME C OXIDASE POLYPEPTIDE VIC-2"/>
    <property type="match status" value="1"/>
</dbReference>
<feature type="disulfide bond" evidence="6">
    <location>
        <begin position="338"/>
        <end position="347"/>
    </location>
</feature>
<dbReference type="GeneID" id="109470330"/>
<evidence type="ECO:0000256" key="4">
    <source>
        <dbReference type="ARBA" id="ARBA00023157"/>
    </source>
</evidence>
<evidence type="ECO:0000256" key="1">
    <source>
        <dbReference type="ARBA" id="ARBA00022536"/>
    </source>
</evidence>
<name>A0A6P4Z5D0_BRABE</name>
<reference evidence="11" key="1">
    <citation type="submission" date="2025-08" db="UniProtKB">
        <authorList>
            <consortium name="RefSeq"/>
        </authorList>
    </citation>
    <scope>IDENTIFICATION</scope>
    <source>
        <tissue evidence="11">Gonad</tissue>
    </source>
</reference>
<evidence type="ECO:0000256" key="7">
    <source>
        <dbReference type="SAM" id="SignalP"/>
    </source>
</evidence>
<dbReference type="Pfam" id="PF12661">
    <property type="entry name" value="hEGF"/>
    <property type="match status" value="1"/>
</dbReference>
<dbReference type="PROSITE" id="PS50026">
    <property type="entry name" value="EGF_3"/>
    <property type="match status" value="3"/>
</dbReference>
<feature type="signal peptide" evidence="7">
    <location>
        <begin position="1"/>
        <end position="23"/>
    </location>
</feature>
<feature type="domain" description="C-type lectin" evidence="9">
    <location>
        <begin position="194"/>
        <end position="308"/>
    </location>
</feature>
<keyword evidence="5" id="KW-0325">Glycoprotein</keyword>
<feature type="disulfide bond" evidence="6">
    <location>
        <begin position="319"/>
        <end position="336"/>
    </location>
</feature>
<dbReference type="InterPro" id="IPR000152">
    <property type="entry name" value="EGF-type_Asp/Asn_hydroxyl_site"/>
</dbReference>
<dbReference type="Proteomes" id="UP000515135">
    <property type="component" value="Unplaced"/>
</dbReference>
<proteinExistence type="predicted"/>
<feature type="disulfide bond" evidence="6">
    <location>
        <begin position="180"/>
        <end position="189"/>
    </location>
</feature>
<protein>
    <submittedName>
        <fullName evidence="11">Fibropellin-1-like</fullName>
    </submittedName>
</protein>
<dbReference type="SMART" id="SM00034">
    <property type="entry name" value="CLECT"/>
    <property type="match status" value="1"/>
</dbReference>
<gene>
    <name evidence="11" type="primary">LOC109470330</name>
</gene>
<dbReference type="CDD" id="cd00037">
    <property type="entry name" value="CLECT"/>
    <property type="match status" value="1"/>
</dbReference>
<dbReference type="PROSITE" id="PS00022">
    <property type="entry name" value="EGF_1"/>
    <property type="match status" value="3"/>
</dbReference>
<dbReference type="InterPro" id="IPR000742">
    <property type="entry name" value="EGF"/>
</dbReference>
<dbReference type="RefSeq" id="XP_019624806.1">
    <property type="nucleotide sequence ID" value="XM_019769247.1"/>
</dbReference>
<dbReference type="PROSITE" id="PS00010">
    <property type="entry name" value="ASX_HYDROXYL"/>
    <property type="match status" value="2"/>
</dbReference>
<dbReference type="Gene3D" id="2.10.25.10">
    <property type="entry name" value="Laminin"/>
    <property type="match status" value="3"/>
</dbReference>
<dbReference type="Gene3D" id="3.10.100.10">
    <property type="entry name" value="Mannose-Binding Protein A, subunit A"/>
    <property type="match status" value="1"/>
</dbReference>
<feature type="chain" id="PRO_5028219563" evidence="7">
    <location>
        <begin position="24"/>
        <end position="451"/>
    </location>
</feature>
<dbReference type="FunFam" id="2.10.25.10:FF:000712">
    <property type="entry name" value="Uncharacterized protein"/>
    <property type="match status" value="1"/>
</dbReference>
<dbReference type="FunFam" id="3.10.100.10:FF:000107">
    <property type="entry name" value="Uncharacterized protein"/>
    <property type="match status" value="1"/>
</dbReference>
<dbReference type="PROSITE" id="PS50041">
    <property type="entry name" value="C_TYPE_LECTIN_2"/>
    <property type="match status" value="1"/>
</dbReference>
<dbReference type="GO" id="GO:0005112">
    <property type="term" value="F:Notch binding"/>
    <property type="evidence" value="ECO:0007669"/>
    <property type="project" value="TreeGrafter"/>
</dbReference>
<feature type="disulfide bond" evidence="6">
    <location>
        <begin position="376"/>
        <end position="385"/>
    </location>
</feature>
<keyword evidence="1 6" id="KW-0245">EGF-like domain</keyword>
<dbReference type="InterPro" id="IPR016187">
    <property type="entry name" value="CTDL_fold"/>
</dbReference>
<keyword evidence="3" id="KW-0677">Repeat</keyword>
<feature type="domain" description="EGF-like" evidence="8">
    <location>
        <begin position="154"/>
        <end position="190"/>
    </location>
</feature>
<evidence type="ECO:0000256" key="2">
    <source>
        <dbReference type="ARBA" id="ARBA00022729"/>
    </source>
</evidence>
<organism evidence="10 11">
    <name type="scientific">Branchiostoma belcheri</name>
    <name type="common">Amphioxus</name>
    <dbReference type="NCBI Taxonomy" id="7741"/>
    <lineage>
        <taxon>Eukaryota</taxon>
        <taxon>Metazoa</taxon>
        <taxon>Chordata</taxon>
        <taxon>Cephalochordata</taxon>
        <taxon>Leptocardii</taxon>
        <taxon>Amphioxiformes</taxon>
        <taxon>Branchiostomatidae</taxon>
        <taxon>Branchiostoma</taxon>
    </lineage>
</organism>
<evidence type="ECO:0000313" key="11">
    <source>
        <dbReference type="RefSeq" id="XP_019624806.1"/>
    </source>
</evidence>
<dbReference type="InterPro" id="IPR013032">
    <property type="entry name" value="EGF-like_CS"/>
</dbReference>
<feature type="domain" description="EGF-like" evidence="8">
    <location>
        <begin position="350"/>
        <end position="386"/>
    </location>
</feature>
<sequence>MVNMWKFLVFIAAVVVWSDSSQGQPEYLTTVDGWSFFKVRAVGAMSNTKVKATCEATGLRYPCHNSGTDRCTYYWTSDCIAYDPAVVSCYTTHQVLSANLCGTYDSRYCQPLDDTFVYFPGWQSDDSAWGVDYETHSWDLQGANYNNMYTLCADIDECASNPCWLGGTCLDHVNGYSCVCPEDATGKNCETATFAGECYQFSSISLTHQEATQACSTMSSRLVDLKDEQQQPFLADKIAATSAASNWLATKSAPVAFFNSNGSPFSGPIQWSSSEPAEPCDLCVLLDSSDNYLAKTAPCTQQHNYVCQDDLKPCGQNVCQNGGNCTSCFDDSAAFCDCPDGFDGKTCEIDIDECASNPCQNGGSCDDDINSYSCRCPTGFQGDHCESDMDWCSQVQCPHGWVCQDFTFYFQCVHPDPVTSRMAPYQCSSASCPDGMYCTEDGVASFSCKAV</sequence>
<dbReference type="FunFam" id="2.10.25.10:FF:000004">
    <property type="entry name" value="Neurogenic locus notch 1"/>
    <property type="match status" value="1"/>
</dbReference>
<dbReference type="SUPFAM" id="SSF56436">
    <property type="entry name" value="C-type lectin-like"/>
    <property type="match status" value="1"/>
</dbReference>
<evidence type="ECO:0000259" key="8">
    <source>
        <dbReference type="PROSITE" id="PS50026"/>
    </source>
</evidence>
<dbReference type="KEGG" id="bbel:109470330"/>
<keyword evidence="4 6" id="KW-1015">Disulfide bond</keyword>
<accession>A0A6P4Z5D0</accession>
<dbReference type="SUPFAM" id="SSF57196">
    <property type="entry name" value="EGF/Laminin"/>
    <property type="match status" value="3"/>
</dbReference>
<evidence type="ECO:0000256" key="5">
    <source>
        <dbReference type="ARBA" id="ARBA00023180"/>
    </source>
</evidence>
<dbReference type="PROSITE" id="PS01186">
    <property type="entry name" value="EGF_2"/>
    <property type="match status" value="2"/>
</dbReference>
<evidence type="ECO:0000313" key="10">
    <source>
        <dbReference type="Proteomes" id="UP000515135"/>
    </source>
</evidence>
<dbReference type="InterPro" id="IPR001304">
    <property type="entry name" value="C-type_lectin-like"/>
</dbReference>
<comment type="caution">
    <text evidence="6">Lacks conserved residue(s) required for the propagation of feature annotation.</text>
</comment>
<dbReference type="InterPro" id="IPR001881">
    <property type="entry name" value="EGF-like_Ca-bd_dom"/>
</dbReference>
<dbReference type="AlphaFoldDB" id="A0A6P4Z5D0"/>
<dbReference type="InterPro" id="IPR018097">
    <property type="entry name" value="EGF_Ca-bd_CS"/>
</dbReference>